<keyword evidence="2" id="KW-0805">Transcription regulation</keyword>
<sequence length="182" mass="21802">AEFALGDIASFDKLFTKYSEKLYLFAVGYLKKQEDAEGLVQEVFIKVWEKRLELREDLSFKSFLFTIAYNAIVDHFRKWSKEEECLEHFRKTLDLYHNEPEKKVEYSDLEELALKTIEKLPPKRKLIYQLSRQEELTNKEIAERLKISIKTVEYHMSLALKFLKEQLGKKLLPSLLFFFLFF</sequence>
<evidence type="ECO:0000259" key="6">
    <source>
        <dbReference type="Pfam" id="PF08281"/>
    </source>
</evidence>
<dbReference type="GO" id="GO:0006352">
    <property type="term" value="P:DNA-templated transcription initiation"/>
    <property type="evidence" value="ECO:0007669"/>
    <property type="project" value="InterPro"/>
</dbReference>
<evidence type="ECO:0008006" key="8">
    <source>
        <dbReference type="Google" id="ProtNLM"/>
    </source>
</evidence>
<dbReference type="GO" id="GO:0003677">
    <property type="term" value="F:DNA binding"/>
    <property type="evidence" value="ECO:0007669"/>
    <property type="project" value="InterPro"/>
</dbReference>
<dbReference type="GO" id="GO:0016987">
    <property type="term" value="F:sigma factor activity"/>
    <property type="evidence" value="ECO:0007669"/>
    <property type="project" value="UniProtKB-KW"/>
</dbReference>
<dbReference type="InterPro" id="IPR007627">
    <property type="entry name" value="RNA_pol_sigma70_r2"/>
</dbReference>
<dbReference type="InterPro" id="IPR036388">
    <property type="entry name" value="WH-like_DNA-bd_sf"/>
</dbReference>
<keyword evidence="3" id="KW-0731">Sigma factor</keyword>
<dbReference type="SUPFAM" id="SSF88659">
    <property type="entry name" value="Sigma3 and sigma4 domains of RNA polymerase sigma factors"/>
    <property type="match status" value="1"/>
</dbReference>
<dbReference type="InterPro" id="IPR013324">
    <property type="entry name" value="RNA_pol_sigma_r3/r4-like"/>
</dbReference>
<dbReference type="SUPFAM" id="SSF88946">
    <property type="entry name" value="Sigma2 domain of RNA polymerase sigma factors"/>
    <property type="match status" value="1"/>
</dbReference>
<dbReference type="EMBL" id="BARW01029455">
    <property type="protein sequence ID" value="GAJ09662.1"/>
    <property type="molecule type" value="Genomic_DNA"/>
</dbReference>
<dbReference type="InterPro" id="IPR013325">
    <property type="entry name" value="RNA_pol_sigma_r2"/>
</dbReference>
<evidence type="ECO:0000313" key="7">
    <source>
        <dbReference type="EMBL" id="GAJ09662.1"/>
    </source>
</evidence>
<comment type="similarity">
    <text evidence="1">Belongs to the sigma-70 factor family. ECF subfamily.</text>
</comment>
<evidence type="ECO:0000256" key="3">
    <source>
        <dbReference type="ARBA" id="ARBA00023082"/>
    </source>
</evidence>
<gene>
    <name evidence="7" type="ORF">S12H4_47327</name>
</gene>
<evidence type="ECO:0000256" key="4">
    <source>
        <dbReference type="ARBA" id="ARBA00023163"/>
    </source>
</evidence>
<dbReference type="NCBIfam" id="TIGR02937">
    <property type="entry name" value="sigma70-ECF"/>
    <property type="match status" value="1"/>
</dbReference>
<reference evidence="7" key="1">
    <citation type="journal article" date="2014" name="Front. Microbiol.">
        <title>High frequency of phylogenetically diverse reductive dehalogenase-homologous genes in deep subseafloor sedimentary metagenomes.</title>
        <authorList>
            <person name="Kawai M."/>
            <person name="Futagami T."/>
            <person name="Toyoda A."/>
            <person name="Takaki Y."/>
            <person name="Nishi S."/>
            <person name="Hori S."/>
            <person name="Arai W."/>
            <person name="Tsubouchi T."/>
            <person name="Morono Y."/>
            <person name="Uchiyama I."/>
            <person name="Ito T."/>
            <person name="Fujiyama A."/>
            <person name="Inagaki F."/>
            <person name="Takami H."/>
        </authorList>
    </citation>
    <scope>NUCLEOTIDE SEQUENCE</scope>
    <source>
        <strain evidence="7">Expedition CK06-06</strain>
    </source>
</reference>
<feature type="domain" description="RNA polymerase sigma factor 70 region 4 type 2" evidence="6">
    <location>
        <begin position="113"/>
        <end position="163"/>
    </location>
</feature>
<dbReference type="NCBIfam" id="TIGR02985">
    <property type="entry name" value="Sig70_bacteroi1"/>
    <property type="match status" value="1"/>
</dbReference>
<comment type="caution">
    <text evidence="7">The sequence shown here is derived from an EMBL/GenBank/DDBJ whole genome shotgun (WGS) entry which is preliminary data.</text>
</comment>
<dbReference type="InterPro" id="IPR014327">
    <property type="entry name" value="RNA_pol_sigma70_bacteroid"/>
</dbReference>
<protein>
    <recommendedName>
        <fullName evidence="8">HTH luxR-type domain-containing protein</fullName>
    </recommendedName>
</protein>
<dbReference type="Pfam" id="PF08281">
    <property type="entry name" value="Sigma70_r4_2"/>
    <property type="match status" value="1"/>
</dbReference>
<dbReference type="InterPro" id="IPR013249">
    <property type="entry name" value="RNA_pol_sigma70_r4_t2"/>
</dbReference>
<feature type="non-terminal residue" evidence="7">
    <location>
        <position position="1"/>
    </location>
</feature>
<feature type="domain" description="RNA polymerase sigma-70 region 2" evidence="5">
    <location>
        <begin position="14"/>
        <end position="78"/>
    </location>
</feature>
<dbReference type="Gene3D" id="1.10.1740.10">
    <property type="match status" value="1"/>
</dbReference>
<dbReference type="InterPro" id="IPR039425">
    <property type="entry name" value="RNA_pol_sigma-70-like"/>
</dbReference>
<dbReference type="PANTHER" id="PTHR43133:SF46">
    <property type="entry name" value="RNA POLYMERASE SIGMA-70 FACTOR ECF SUBFAMILY"/>
    <property type="match status" value="1"/>
</dbReference>
<organism evidence="7">
    <name type="scientific">marine sediment metagenome</name>
    <dbReference type="NCBI Taxonomy" id="412755"/>
    <lineage>
        <taxon>unclassified sequences</taxon>
        <taxon>metagenomes</taxon>
        <taxon>ecological metagenomes</taxon>
    </lineage>
</organism>
<proteinExistence type="inferred from homology"/>
<dbReference type="Gene3D" id="1.10.10.10">
    <property type="entry name" value="Winged helix-like DNA-binding domain superfamily/Winged helix DNA-binding domain"/>
    <property type="match status" value="1"/>
</dbReference>
<keyword evidence="4" id="KW-0804">Transcription</keyword>
<dbReference type="PANTHER" id="PTHR43133">
    <property type="entry name" value="RNA POLYMERASE ECF-TYPE SIGMA FACTO"/>
    <property type="match status" value="1"/>
</dbReference>
<name>X1V1F0_9ZZZZ</name>
<accession>X1V1F0</accession>
<dbReference type="Pfam" id="PF04542">
    <property type="entry name" value="Sigma70_r2"/>
    <property type="match status" value="1"/>
</dbReference>
<evidence type="ECO:0000259" key="5">
    <source>
        <dbReference type="Pfam" id="PF04542"/>
    </source>
</evidence>
<evidence type="ECO:0000256" key="2">
    <source>
        <dbReference type="ARBA" id="ARBA00023015"/>
    </source>
</evidence>
<dbReference type="AlphaFoldDB" id="X1V1F0"/>
<dbReference type="InterPro" id="IPR014284">
    <property type="entry name" value="RNA_pol_sigma-70_dom"/>
</dbReference>
<evidence type="ECO:0000256" key="1">
    <source>
        <dbReference type="ARBA" id="ARBA00010641"/>
    </source>
</evidence>